<protein>
    <submittedName>
        <fullName evidence="2">Uncharacterized protein</fullName>
    </submittedName>
</protein>
<organism evidence="1 2">
    <name type="scientific">Romanomermis culicivorax</name>
    <name type="common">Nematode worm</name>
    <dbReference type="NCBI Taxonomy" id="13658"/>
    <lineage>
        <taxon>Eukaryota</taxon>
        <taxon>Metazoa</taxon>
        <taxon>Ecdysozoa</taxon>
        <taxon>Nematoda</taxon>
        <taxon>Enoplea</taxon>
        <taxon>Dorylaimia</taxon>
        <taxon>Mermithida</taxon>
        <taxon>Mermithoidea</taxon>
        <taxon>Mermithidae</taxon>
        <taxon>Romanomermis</taxon>
    </lineage>
</organism>
<dbReference type="Proteomes" id="UP000887565">
    <property type="component" value="Unplaced"/>
</dbReference>
<keyword evidence="1" id="KW-1185">Reference proteome</keyword>
<reference evidence="2" key="1">
    <citation type="submission" date="2022-11" db="UniProtKB">
        <authorList>
            <consortium name="WormBaseParasite"/>
        </authorList>
    </citation>
    <scope>IDENTIFICATION</scope>
</reference>
<dbReference type="WBParaSite" id="nRc.2.0.1.t24228-RA">
    <property type="protein sequence ID" value="nRc.2.0.1.t24228-RA"/>
    <property type="gene ID" value="nRc.2.0.1.g24228"/>
</dbReference>
<proteinExistence type="predicted"/>
<accession>A0A915JCJ5</accession>
<dbReference type="AlphaFoldDB" id="A0A915JCJ5"/>
<evidence type="ECO:0000313" key="1">
    <source>
        <dbReference type="Proteomes" id="UP000887565"/>
    </source>
</evidence>
<sequence>MAGVIGGAHTHPTGIGTHRRSVTEVAAVARTRRRAVATLSLVVDESNYIQGVSRKKMHIVMSLQSQSPEIPSLCLCISRNFQDVDDNDYILEHFQRICLISEDTHVYEYRMYKTDEGT</sequence>
<name>A0A915JCJ5_ROMCU</name>
<evidence type="ECO:0000313" key="2">
    <source>
        <dbReference type="WBParaSite" id="nRc.2.0.1.t24228-RA"/>
    </source>
</evidence>